<keyword evidence="10" id="KW-0472">Membrane</keyword>
<accession>A0A7S0UUF9</accession>
<dbReference type="Gene3D" id="3.40.140.10">
    <property type="entry name" value="Cytidine Deaminase, domain 2"/>
    <property type="match status" value="1"/>
</dbReference>
<evidence type="ECO:0000256" key="7">
    <source>
        <dbReference type="ARBA" id="ARBA00038938"/>
    </source>
</evidence>
<evidence type="ECO:0000256" key="4">
    <source>
        <dbReference type="ARBA" id="ARBA00022727"/>
    </source>
</evidence>
<dbReference type="GO" id="GO:0005737">
    <property type="term" value="C:cytoplasm"/>
    <property type="evidence" value="ECO:0007669"/>
    <property type="project" value="TreeGrafter"/>
</dbReference>
<comment type="cofactor">
    <cofactor evidence="1">
        <name>Zn(2+)</name>
        <dbReference type="ChEBI" id="CHEBI:29105"/>
    </cofactor>
</comment>
<dbReference type="InterPro" id="IPR016193">
    <property type="entry name" value="Cytidine_deaminase-like"/>
</dbReference>
<dbReference type="InterPro" id="IPR016192">
    <property type="entry name" value="APOBEC/CMP_deaminase_Zn-bd"/>
</dbReference>
<evidence type="ECO:0000313" key="12">
    <source>
        <dbReference type="EMBL" id="CAD8768189.1"/>
    </source>
</evidence>
<feature type="transmembrane region" description="Helical" evidence="10">
    <location>
        <begin position="20"/>
        <end position="41"/>
    </location>
</feature>
<dbReference type="PROSITE" id="PS51747">
    <property type="entry name" value="CYT_DCMP_DEAMINASES_2"/>
    <property type="match status" value="1"/>
</dbReference>
<feature type="region of interest" description="Disordered" evidence="9">
    <location>
        <begin position="288"/>
        <end position="319"/>
    </location>
</feature>
<dbReference type="InterPro" id="IPR002125">
    <property type="entry name" value="CMP_dCMP_dom"/>
</dbReference>
<evidence type="ECO:0000256" key="8">
    <source>
        <dbReference type="ARBA" id="ARBA00041763"/>
    </source>
</evidence>
<dbReference type="InterPro" id="IPR015517">
    <property type="entry name" value="dCMP_deaminase-rel"/>
</dbReference>
<evidence type="ECO:0000256" key="10">
    <source>
        <dbReference type="SAM" id="Phobius"/>
    </source>
</evidence>
<feature type="domain" description="CMP/dCMP-type deaminase" evidence="11">
    <location>
        <begin position="127"/>
        <end position="281"/>
    </location>
</feature>
<dbReference type="FunFam" id="3.40.140.10:FF:000021">
    <property type="entry name" value="Deoxycytidylate deaminase"/>
    <property type="match status" value="1"/>
</dbReference>
<keyword evidence="10" id="KW-0812">Transmembrane</keyword>
<dbReference type="Pfam" id="PF00383">
    <property type="entry name" value="dCMP_cyt_deam_1"/>
    <property type="match status" value="1"/>
</dbReference>
<keyword evidence="3" id="KW-0479">Metal-binding</keyword>
<dbReference type="PANTHER" id="PTHR11086">
    <property type="entry name" value="DEOXYCYTIDYLATE DEAMINASE-RELATED"/>
    <property type="match status" value="1"/>
</dbReference>
<dbReference type="AlphaFoldDB" id="A0A7S0UUF9"/>
<evidence type="ECO:0000256" key="9">
    <source>
        <dbReference type="SAM" id="MobiDB-lite"/>
    </source>
</evidence>
<dbReference type="GO" id="GO:0004132">
    <property type="term" value="F:dCMP deaminase activity"/>
    <property type="evidence" value="ECO:0007669"/>
    <property type="project" value="UniProtKB-EC"/>
</dbReference>
<reference evidence="12" key="1">
    <citation type="submission" date="2021-01" db="EMBL/GenBank/DDBJ databases">
        <authorList>
            <person name="Corre E."/>
            <person name="Pelletier E."/>
            <person name="Niang G."/>
            <person name="Scheremetjew M."/>
            <person name="Finn R."/>
            <person name="Kale V."/>
            <person name="Holt S."/>
            <person name="Cochrane G."/>
            <person name="Meng A."/>
            <person name="Brown T."/>
            <person name="Cohen L."/>
        </authorList>
    </citation>
    <scope>NUCLEOTIDE SEQUENCE</scope>
    <source>
        <strain evidence="12">SAG 63-3</strain>
    </source>
</reference>
<dbReference type="PANTHER" id="PTHR11086:SF18">
    <property type="entry name" value="DEOXYCYTIDYLATE DEAMINASE"/>
    <property type="match status" value="1"/>
</dbReference>
<evidence type="ECO:0000256" key="6">
    <source>
        <dbReference type="ARBA" id="ARBA00022833"/>
    </source>
</evidence>
<keyword evidence="4" id="KW-0545">Nucleotide biosynthesis</keyword>
<evidence type="ECO:0000256" key="2">
    <source>
        <dbReference type="ARBA" id="ARBA00006576"/>
    </source>
</evidence>
<keyword evidence="6" id="KW-0862">Zinc</keyword>
<dbReference type="EMBL" id="HBFM01007325">
    <property type="protein sequence ID" value="CAD8768189.1"/>
    <property type="molecule type" value="Transcribed_RNA"/>
</dbReference>
<sequence length="362" mass="40360">MMNEAILLSKKVNGESRVVVAIVGTALASTLLASFGAYFLLKRWLKLHIIDIESLRTISKSSNDKHTNKVSARQENVFLDNTTIKATDVNQAVSEVCKVLDSKLQIINIKEKRKDPYDPRARENSLSWDDYFMALAFLSAERSKDPNKQVGACIVNERNVIVGTGYNGFPRGCPDSDLPWAKHPPPAFSSDRSKRFELSPEEARLQTKYPYVVHAEVNALINKNTASVVGSRIYVTMFPCNECAKLLIQAGIAEVIYHEGKIKHDSDSTASALHDVCFAVNCSQSINKDHGDNNGSKSREKERRDENGETVKNDDAKGDPMYKASLRLLQMAGVKLRHHKLQHSLIIPPPDCKHMVATEVTK</sequence>
<dbReference type="GO" id="GO:0009165">
    <property type="term" value="P:nucleotide biosynthetic process"/>
    <property type="evidence" value="ECO:0007669"/>
    <property type="project" value="UniProtKB-KW"/>
</dbReference>
<organism evidence="12">
    <name type="scientific">Polytomella parva</name>
    <dbReference type="NCBI Taxonomy" id="51329"/>
    <lineage>
        <taxon>Eukaryota</taxon>
        <taxon>Viridiplantae</taxon>
        <taxon>Chlorophyta</taxon>
        <taxon>core chlorophytes</taxon>
        <taxon>Chlorophyceae</taxon>
        <taxon>CS clade</taxon>
        <taxon>Chlamydomonadales</taxon>
        <taxon>Chlamydomonadaceae</taxon>
        <taxon>Polytomella</taxon>
    </lineage>
</organism>
<dbReference type="GO" id="GO:0008270">
    <property type="term" value="F:zinc ion binding"/>
    <property type="evidence" value="ECO:0007669"/>
    <property type="project" value="InterPro"/>
</dbReference>
<keyword evidence="10" id="KW-1133">Transmembrane helix</keyword>
<evidence type="ECO:0000256" key="1">
    <source>
        <dbReference type="ARBA" id="ARBA00001947"/>
    </source>
</evidence>
<dbReference type="EC" id="3.5.4.12" evidence="7"/>
<dbReference type="PROSITE" id="PS00903">
    <property type="entry name" value="CYT_DCMP_DEAMINASES_1"/>
    <property type="match status" value="1"/>
</dbReference>
<comment type="similarity">
    <text evidence="2">Belongs to the cytidine and deoxycytidylate deaminase family.</text>
</comment>
<keyword evidence="5" id="KW-0378">Hydrolase</keyword>
<protein>
    <recommendedName>
        <fullName evidence="8">dCMP deaminase</fullName>
        <ecNumber evidence="7">3.5.4.12</ecNumber>
    </recommendedName>
    <alternativeName>
        <fullName evidence="8">dCMP deaminase</fullName>
    </alternativeName>
</protein>
<gene>
    <name evidence="12" type="ORF">PPAR00522_LOCUS4585</name>
</gene>
<name>A0A7S0UUF9_9CHLO</name>
<dbReference type="InterPro" id="IPR035105">
    <property type="entry name" value="Deoxycytidylate_deaminase_dom"/>
</dbReference>
<evidence type="ECO:0000256" key="3">
    <source>
        <dbReference type="ARBA" id="ARBA00022723"/>
    </source>
</evidence>
<proteinExistence type="inferred from homology"/>
<evidence type="ECO:0000259" key="11">
    <source>
        <dbReference type="PROSITE" id="PS51747"/>
    </source>
</evidence>
<dbReference type="CDD" id="cd01286">
    <property type="entry name" value="deoxycytidylate_deaminase"/>
    <property type="match status" value="1"/>
</dbReference>
<dbReference type="SUPFAM" id="SSF53927">
    <property type="entry name" value="Cytidine deaminase-like"/>
    <property type="match status" value="1"/>
</dbReference>
<evidence type="ECO:0000256" key="5">
    <source>
        <dbReference type="ARBA" id="ARBA00022801"/>
    </source>
</evidence>